<name>A0ABT5X4R8_9EURY</name>
<sequence>MNWKEDASYLRSTRHYILLSITLFLAATALGVVISIRNPELAAATVGEVPRTTAGLWSLSPGKTMLAIFINNLFASAMALLLGVGFGIVPFIVVMVNGFMVGIVAHQLILAGGIGFVIVAILPHGIIELPTILVCIGVGFRLGHLMIKALMGMVADLEGELRSALHLLRWVVLLLLIAAAIETFITPDLIQPFIQLTPDLQPPLATK</sequence>
<feature type="transmembrane region" description="Helical" evidence="1">
    <location>
        <begin position="16"/>
        <end position="36"/>
    </location>
</feature>
<dbReference type="RefSeq" id="WP_316965452.1">
    <property type="nucleotide sequence ID" value="NZ_JARFPK010000002.1"/>
</dbReference>
<dbReference type="PANTHER" id="PTHR35337:SF1">
    <property type="entry name" value="SLR1478 PROTEIN"/>
    <property type="match status" value="1"/>
</dbReference>
<keyword evidence="1" id="KW-0812">Transmembrane</keyword>
<dbReference type="Proteomes" id="UP001220010">
    <property type="component" value="Unassembled WGS sequence"/>
</dbReference>
<feature type="transmembrane region" description="Helical" evidence="1">
    <location>
        <begin position="129"/>
        <end position="147"/>
    </location>
</feature>
<feature type="transmembrane region" description="Helical" evidence="1">
    <location>
        <begin position="167"/>
        <end position="185"/>
    </location>
</feature>
<dbReference type="EMBL" id="JARFPK010000002">
    <property type="protein sequence ID" value="MDF0589690.1"/>
    <property type="molecule type" value="Genomic_DNA"/>
</dbReference>
<evidence type="ECO:0000256" key="1">
    <source>
        <dbReference type="SAM" id="Phobius"/>
    </source>
</evidence>
<reference evidence="2 3" key="1">
    <citation type="submission" date="2023-03" db="EMBL/GenBank/DDBJ databases">
        <title>WGS of Methanotrichaceae archaeon Mx.</title>
        <authorList>
            <person name="Sorokin D.Y."/>
            <person name="Merkel A.Y."/>
        </authorList>
    </citation>
    <scope>NUCLEOTIDE SEQUENCE [LARGE SCALE GENOMIC DNA]</scope>
    <source>
        <strain evidence="2 3">Mx</strain>
    </source>
</reference>
<dbReference type="PANTHER" id="PTHR35337">
    <property type="entry name" value="SLR1478 PROTEIN"/>
    <property type="match status" value="1"/>
</dbReference>
<accession>A0ABT5X4R8</accession>
<dbReference type="Pfam" id="PF01944">
    <property type="entry name" value="SpoIIM"/>
    <property type="match status" value="1"/>
</dbReference>
<feature type="transmembrane region" description="Helical" evidence="1">
    <location>
        <begin position="99"/>
        <end position="122"/>
    </location>
</feature>
<feature type="transmembrane region" description="Helical" evidence="1">
    <location>
        <begin position="73"/>
        <end position="93"/>
    </location>
</feature>
<keyword evidence="3" id="KW-1185">Reference proteome</keyword>
<keyword evidence="1" id="KW-1133">Transmembrane helix</keyword>
<dbReference type="InterPro" id="IPR002798">
    <property type="entry name" value="SpoIIM-like"/>
</dbReference>
<evidence type="ECO:0000313" key="3">
    <source>
        <dbReference type="Proteomes" id="UP001220010"/>
    </source>
</evidence>
<comment type="caution">
    <text evidence="2">The sequence shown here is derived from an EMBL/GenBank/DDBJ whole genome shotgun (WGS) entry which is preliminary data.</text>
</comment>
<organism evidence="2 3">
    <name type="scientific">Candidatus Methanocrinis natronophilus</name>
    <dbReference type="NCBI Taxonomy" id="3033396"/>
    <lineage>
        <taxon>Archaea</taxon>
        <taxon>Methanobacteriati</taxon>
        <taxon>Methanobacteriota</taxon>
        <taxon>Stenosarchaea group</taxon>
        <taxon>Methanomicrobia</taxon>
        <taxon>Methanotrichales</taxon>
        <taxon>Methanotrichaceae</taxon>
        <taxon>Methanocrinis</taxon>
    </lineage>
</organism>
<protein>
    <submittedName>
        <fullName evidence="2">Stage II sporulation protein M</fullName>
    </submittedName>
</protein>
<keyword evidence="1" id="KW-0472">Membrane</keyword>
<gene>
    <name evidence="2" type="ORF">P0O15_00660</name>
</gene>
<evidence type="ECO:0000313" key="2">
    <source>
        <dbReference type="EMBL" id="MDF0589690.1"/>
    </source>
</evidence>
<proteinExistence type="predicted"/>